<dbReference type="PIRSF" id="PIRSF004749">
    <property type="entry name" value="Pep_def"/>
    <property type="match status" value="1"/>
</dbReference>
<dbReference type="PANTHER" id="PTHR10458:SF22">
    <property type="entry name" value="PEPTIDE DEFORMYLASE"/>
    <property type="match status" value="1"/>
</dbReference>
<dbReference type="Gene3D" id="3.90.45.10">
    <property type="entry name" value="Peptide deformylase"/>
    <property type="match status" value="1"/>
</dbReference>
<keyword evidence="2" id="KW-0408">Iron</keyword>
<feature type="binding site" evidence="2">
    <location>
        <position position="109"/>
    </location>
    <ligand>
        <name>Fe cation</name>
        <dbReference type="ChEBI" id="CHEBI:24875"/>
    </ligand>
</feature>
<feature type="binding site" evidence="2">
    <location>
        <position position="152"/>
    </location>
    <ligand>
        <name>Fe cation</name>
        <dbReference type="ChEBI" id="CHEBI:24875"/>
    </ligand>
</feature>
<comment type="cofactor">
    <cofactor evidence="2">
        <name>Fe(2+)</name>
        <dbReference type="ChEBI" id="CHEBI:29033"/>
    </cofactor>
    <text evidence="2">Binds 1 Fe(2+) ion.</text>
</comment>
<comment type="similarity">
    <text evidence="1 2">Belongs to the polypeptide deformylase family.</text>
</comment>
<dbReference type="GO" id="GO:0046872">
    <property type="term" value="F:metal ion binding"/>
    <property type="evidence" value="ECO:0007669"/>
    <property type="project" value="UniProtKB-KW"/>
</dbReference>
<dbReference type="Pfam" id="PF01327">
    <property type="entry name" value="Pep_deformylase"/>
    <property type="match status" value="1"/>
</dbReference>
<name>A0A178MCH9_9CHLR</name>
<reference evidence="3 4" key="1">
    <citation type="submission" date="2016-04" db="EMBL/GenBank/DDBJ databases">
        <title>Chloroflexus islandicus sp. nov., a thermophilic filamentous anoxygenic phototrophic bacterium from geyser Strokkur (Iceland).</title>
        <authorList>
            <person name="Gaisin V.A."/>
            <person name="Kalashnikov A.M."/>
            <person name="Sukhacheva M.V."/>
            <person name="Grouzdev D.S."/>
            <person name="Ivanov T.M."/>
            <person name="Kuznetsov B."/>
            <person name="Gorlenko V.M."/>
        </authorList>
    </citation>
    <scope>NUCLEOTIDE SEQUENCE [LARGE SCALE GENOMIC DNA]</scope>
    <source>
        <strain evidence="4">isl-2</strain>
    </source>
</reference>
<gene>
    <name evidence="2" type="primary">def</name>
    <name evidence="3" type="ORF">A6A03_13995</name>
</gene>
<dbReference type="EC" id="3.5.1.88" evidence="2"/>
<dbReference type="HAMAP" id="MF_00163">
    <property type="entry name" value="Pep_deformylase"/>
    <property type="match status" value="1"/>
</dbReference>
<accession>A0A178MCH9</accession>
<dbReference type="STRING" id="1707952.A6A03_13995"/>
<dbReference type="AlphaFoldDB" id="A0A178MCH9"/>
<keyword evidence="2" id="KW-0378">Hydrolase</keyword>
<dbReference type="SUPFAM" id="SSF56420">
    <property type="entry name" value="Peptide deformylase"/>
    <property type="match status" value="1"/>
</dbReference>
<dbReference type="PANTHER" id="PTHR10458">
    <property type="entry name" value="PEPTIDE DEFORMYLASE"/>
    <property type="match status" value="1"/>
</dbReference>
<dbReference type="InterPro" id="IPR023635">
    <property type="entry name" value="Peptide_deformylase"/>
</dbReference>
<dbReference type="OrthoDB" id="9784988at2"/>
<dbReference type="CDD" id="cd00487">
    <property type="entry name" value="Pep_deformylase"/>
    <property type="match status" value="1"/>
</dbReference>
<evidence type="ECO:0000313" key="4">
    <source>
        <dbReference type="Proteomes" id="UP000078287"/>
    </source>
</evidence>
<comment type="catalytic activity">
    <reaction evidence="2">
        <text>N-terminal N-formyl-L-methionyl-[peptide] + H2O = N-terminal L-methionyl-[peptide] + formate</text>
        <dbReference type="Rhea" id="RHEA:24420"/>
        <dbReference type="Rhea" id="RHEA-COMP:10639"/>
        <dbReference type="Rhea" id="RHEA-COMP:10640"/>
        <dbReference type="ChEBI" id="CHEBI:15377"/>
        <dbReference type="ChEBI" id="CHEBI:15740"/>
        <dbReference type="ChEBI" id="CHEBI:49298"/>
        <dbReference type="ChEBI" id="CHEBI:64731"/>
        <dbReference type="EC" id="3.5.1.88"/>
    </reaction>
</comment>
<evidence type="ECO:0000256" key="1">
    <source>
        <dbReference type="ARBA" id="ARBA00010759"/>
    </source>
</evidence>
<feature type="active site" evidence="2">
    <location>
        <position position="153"/>
    </location>
</feature>
<dbReference type="GO" id="GO:0042586">
    <property type="term" value="F:peptide deformylase activity"/>
    <property type="evidence" value="ECO:0007669"/>
    <property type="project" value="UniProtKB-UniRule"/>
</dbReference>
<dbReference type="PRINTS" id="PR01576">
    <property type="entry name" value="PDEFORMYLASE"/>
</dbReference>
<keyword evidence="2" id="KW-0648">Protein biosynthesis</keyword>
<dbReference type="Proteomes" id="UP000078287">
    <property type="component" value="Unassembled WGS sequence"/>
</dbReference>
<organism evidence="3 4">
    <name type="scientific">Chloroflexus islandicus</name>
    <dbReference type="NCBI Taxonomy" id="1707952"/>
    <lineage>
        <taxon>Bacteria</taxon>
        <taxon>Bacillati</taxon>
        <taxon>Chloroflexota</taxon>
        <taxon>Chloroflexia</taxon>
        <taxon>Chloroflexales</taxon>
        <taxon>Chloroflexineae</taxon>
        <taxon>Chloroflexaceae</taxon>
        <taxon>Chloroflexus</taxon>
    </lineage>
</organism>
<sequence>MAIRRILRIDDAEDRKILKMQCRPVKLPDRNLKQLVADMFETMHAANGVGLAAPQIGIPIQLCIIEIPAEYEERPDGSLVEVAPAEPYVLINPRIVKMSGEEVMRDEGCLSLPGWYGMVPRQTWVTVEFQDLSGKHHRLRRADGLLGWAIQHEVDHLNGILFTERIRDLSTLRDITKEREPQPAEAQG</sequence>
<comment type="function">
    <text evidence="2">Removes the formyl group from the N-terminal Met of newly synthesized proteins. Requires at least a dipeptide for an efficient rate of reaction. N-terminal L-methionine is a prerequisite for activity but the enzyme has broad specificity at other positions.</text>
</comment>
<keyword evidence="4" id="KW-1185">Reference proteome</keyword>
<keyword evidence="2" id="KW-0479">Metal-binding</keyword>
<dbReference type="GO" id="GO:0006412">
    <property type="term" value="P:translation"/>
    <property type="evidence" value="ECO:0007669"/>
    <property type="project" value="UniProtKB-UniRule"/>
</dbReference>
<dbReference type="RefSeq" id="WP_066787208.1">
    <property type="nucleotide sequence ID" value="NZ_LWQS01000052.1"/>
</dbReference>
<dbReference type="NCBIfam" id="TIGR00079">
    <property type="entry name" value="pept_deformyl"/>
    <property type="match status" value="1"/>
</dbReference>
<feature type="binding site" evidence="2">
    <location>
        <position position="156"/>
    </location>
    <ligand>
        <name>Fe cation</name>
        <dbReference type="ChEBI" id="CHEBI:24875"/>
    </ligand>
</feature>
<protein>
    <recommendedName>
        <fullName evidence="2">Peptide deformylase</fullName>
        <shortName evidence="2">PDF</shortName>
        <ecNumber evidence="2">3.5.1.88</ecNumber>
    </recommendedName>
    <alternativeName>
        <fullName evidence="2">Polypeptide deformylase</fullName>
    </alternativeName>
</protein>
<evidence type="ECO:0000256" key="2">
    <source>
        <dbReference type="HAMAP-Rule" id="MF_00163"/>
    </source>
</evidence>
<dbReference type="NCBIfam" id="NF001159">
    <property type="entry name" value="PRK00150.1-3"/>
    <property type="match status" value="1"/>
</dbReference>
<proteinExistence type="inferred from homology"/>
<evidence type="ECO:0000313" key="3">
    <source>
        <dbReference type="EMBL" id="OAN45738.1"/>
    </source>
</evidence>
<dbReference type="InterPro" id="IPR036821">
    <property type="entry name" value="Peptide_deformylase_sf"/>
</dbReference>
<dbReference type="EMBL" id="LWQS01000052">
    <property type="protein sequence ID" value="OAN45738.1"/>
    <property type="molecule type" value="Genomic_DNA"/>
</dbReference>
<comment type="caution">
    <text evidence="3">The sequence shown here is derived from an EMBL/GenBank/DDBJ whole genome shotgun (WGS) entry which is preliminary data.</text>
</comment>